<reference evidence="1" key="1">
    <citation type="submission" date="2018-10" db="EMBL/GenBank/DDBJ databases">
        <title>Acidithiobacillus sulfuriphilus sp. nov.: an extremely acidophilic sulfur-oxidizing chemolithotroph isolated from a neutral pH environment.</title>
        <authorList>
            <person name="Falagan C."/>
            <person name="Moya-Beltran A."/>
            <person name="Quatrini R."/>
            <person name="Johnson D.B."/>
        </authorList>
    </citation>
    <scope>NUCLEOTIDE SEQUENCE [LARGE SCALE GENOMIC DNA]</scope>
    <source>
        <strain evidence="1">CJ-2</strain>
    </source>
</reference>
<name>A0A3M8R232_9PROT</name>
<sequence length="122" mass="14003">MHILPFILVVRQQEAGIHIAIDISKKRTIPYNIYNILIINNYIFIGWCRMETCIPDEAGYEMFLITYQALCYFSIPDRGAEKYDLLAYMTKNGHGGNVAVCKITWRQLQMVSGSAGNGRRRP</sequence>
<dbReference type="AlphaFoldDB" id="A0A3M8R232"/>
<gene>
    <name evidence="1" type="ORF">EC580_07775</name>
</gene>
<accession>A0A3M8R232</accession>
<organism evidence="1">
    <name type="scientific">Acidithiobacillus sulfuriphilus</name>
    <dbReference type="NCBI Taxonomy" id="1867749"/>
    <lineage>
        <taxon>Bacteria</taxon>
        <taxon>Pseudomonadati</taxon>
        <taxon>Pseudomonadota</taxon>
        <taxon>Acidithiobacillia</taxon>
        <taxon>Acidithiobacillales</taxon>
        <taxon>Acidithiobacillaceae</taxon>
        <taxon>Acidithiobacillus</taxon>
    </lineage>
</organism>
<protein>
    <submittedName>
        <fullName evidence="1">Uncharacterized protein</fullName>
    </submittedName>
</protein>
<proteinExistence type="predicted"/>
<evidence type="ECO:0000313" key="1">
    <source>
        <dbReference type="EMBL" id="RNF62131.1"/>
    </source>
</evidence>
<dbReference type="EMBL" id="RIZI01000165">
    <property type="protein sequence ID" value="RNF62131.1"/>
    <property type="molecule type" value="Genomic_DNA"/>
</dbReference>
<comment type="caution">
    <text evidence="1">The sequence shown here is derived from an EMBL/GenBank/DDBJ whole genome shotgun (WGS) entry which is preliminary data.</text>
</comment>